<dbReference type="RefSeq" id="WP_004979884.1">
    <property type="nucleotide sequence ID" value="NZ_KB849705.1"/>
</dbReference>
<name>N9CYS5_ACIJO</name>
<dbReference type="AlphaFoldDB" id="N9CYS5"/>
<sequence length="122" mass="13773">MSNTEHQIEKEIQDKGLNAPRLTPEIIDSKIVGVEYILTRDVCKRDNGVEIFDAPEPLQTLTFCILTLENGFTVTGESACASPENFDAEIGKKVAYQNAREKIWLLEGYLLKQRLKEQSDSI</sequence>
<protein>
    <recommendedName>
        <fullName evidence="3">Phage protein</fullName>
    </recommendedName>
</protein>
<dbReference type="PATRIC" id="fig|1217662.4.peg.1029"/>
<reference evidence="1 2" key="1">
    <citation type="submission" date="2013-02" db="EMBL/GenBank/DDBJ databases">
        <title>The Genome Sequence of Acinetobacter johnsonii ANC 3681.</title>
        <authorList>
            <consortium name="The Broad Institute Genome Sequencing Platform"/>
            <consortium name="The Broad Institute Genome Sequencing Center for Infectious Disease"/>
            <person name="Cerqueira G."/>
            <person name="Feldgarden M."/>
            <person name="Courvalin P."/>
            <person name="Perichon B."/>
            <person name="Grillot-Courvalin C."/>
            <person name="Clermont D."/>
            <person name="Rocha E."/>
            <person name="Yoon E.-J."/>
            <person name="Nemec A."/>
            <person name="Walker B."/>
            <person name="Young S.K."/>
            <person name="Zeng Q."/>
            <person name="Gargeya S."/>
            <person name="Fitzgerald M."/>
            <person name="Haas B."/>
            <person name="Abouelleil A."/>
            <person name="Alvarado L."/>
            <person name="Arachchi H.M."/>
            <person name="Berlin A.M."/>
            <person name="Chapman S.B."/>
            <person name="Dewar J."/>
            <person name="Goldberg J."/>
            <person name="Griggs A."/>
            <person name="Gujja S."/>
            <person name="Hansen M."/>
            <person name="Howarth C."/>
            <person name="Imamovic A."/>
            <person name="Larimer J."/>
            <person name="McCowan C."/>
            <person name="Murphy C."/>
            <person name="Neiman D."/>
            <person name="Pearson M."/>
            <person name="Priest M."/>
            <person name="Roberts A."/>
            <person name="Saif S."/>
            <person name="Shea T."/>
            <person name="Sisk P."/>
            <person name="Sykes S."/>
            <person name="Wortman J."/>
            <person name="Nusbaum C."/>
            <person name="Birren B."/>
        </authorList>
    </citation>
    <scope>NUCLEOTIDE SEQUENCE [LARGE SCALE GENOMIC DNA]</scope>
    <source>
        <strain evidence="1 2">ANC 3681</strain>
    </source>
</reference>
<dbReference type="GeneID" id="56338266"/>
<accession>N9CYS5</accession>
<evidence type="ECO:0000313" key="1">
    <source>
        <dbReference type="EMBL" id="ENV73545.1"/>
    </source>
</evidence>
<evidence type="ECO:0000313" key="2">
    <source>
        <dbReference type="Proteomes" id="UP000018444"/>
    </source>
</evidence>
<organism evidence="1 2">
    <name type="scientific">Acinetobacter johnsonii ANC 3681</name>
    <dbReference type="NCBI Taxonomy" id="1217662"/>
    <lineage>
        <taxon>Bacteria</taxon>
        <taxon>Pseudomonadati</taxon>
        <taxon>Pseudomonadota</taxon>
        <taxon>Gammaproteobacteria</taxon>
        <taxon>Moraxellales</taxon>
        <taxon>Moraxellaceae</taxon>
        <taxon>Acinetobacter</taxon>
    </lineage>
</organism>
<proteinExistence type="predicted"/>
<gene>
    <name evidence="1" type="ORF">F946_01057</name>
</gene>
<evidence type="ECO:0008006" key="3">
    <source>
        <dbReference type="Google" id="ProtNLM"/>
    </source>
</evidence>
<dbReference type="InterPro" id="IPR025915">
    <property type="entry name" value="Phage_gp49_66"/>
</dbReference>
<dbReference type="EMBL" id="APPZ01000005">
    <property type="protein sequence ID" value="ENV73545.1"/>
    <property type="molecule type" value="Genomic_DNA"/>
</dbReference>
<comment type="caution">
    <text evidence="1">The sequence shown here is derived from an EMBL/GenBank/DDBJ whole genome shotgun (WGS) entry which is preliminary data.</text>
</comment>
<dbReference type="Pfam" id="PF13876">
    <property type="entry name" value="Phage_gp49_66"/>
    <property type="match status" value="1"/>
</dbReference>
<dbReference type="HOGENOM" id="CLU_131915_0_1_6"/>
<dbReference type="Proteomes" id="UP000018444">
    <property type="component" value="Unassembled WGS sequence"/>
</dbReference>